<sequence length="229" mass="27255">MESKNYYQFDASIDPKLIGRSKLPLTVQIKNKVFHDQSVRYFVDVQEYFKDRDILIQNFPKDLKGKMYQRKKSPIDLMNVMPHYISINFAITEKVKKILDGLKIDPKEQYFEEFAMEGYSEKFYFWFVPMLKNSEYVDFEKTIFYDGLNNVYKVFETYKNYMELRTSGNFSAKTLFVSSELNNRDIISLQAGGPFYSERIIDAFKKEDVVGFEMIERGYAKKELHFTDL</sequence>
<dbReference type="Proteomes" id="UP000184518">
    <property type="component" value="Unassembled WGS sequence"/>
</dbReference>
<dbReference type="EMBL" id="FQUT01000012">
    <property type="protein sequence ID" value="SHG24622.1"/>
    <property type="molecule type" value="Genomic_DNA"/>
</dbReference>
<dbReference type="OrthoDB" id="1255023at2"/>
<name>A0A1M5I8P1_9FLAO</name>
<proteinExistence type="predicted"/>
<accession>A0A1M5I8P1</accession>
<dbReference type="AlphaFoldDB" id="A0A1M5I8P1"/>
<gene>
    <name evidence="1" type="ORF">SAMN05443633_11242</name>
</gene>
<organism evidence="1 2">
    <name type="scientific">Chryseobacterium arachidis</name>
    <dbReference type="NCBI Taxonomy" id="1416778"/>
    <lineage>
        <taxon>Bacteria</taxon>
        <taxon>Pseudomonadati</taxon>
        <taxon>Bacteroidota</taxon>
        <taxon>Flavobacteriia</taxon>
        <taxon>Flavobacteriales</taxon>
        <taxon>Weeksellaceae</taxon>
        <taxon>Chryseobacterium group</taxon>
        <taxon>Chryseobacterium</taxon>
    </lineage>
</organism>
<evidence type="ECO:0000313" key="2">
    <source>
        <dbReference type="Proteomes" id="UP000184518"/>
    </source>
</evidence>
<dbReference type="RefSeq" id="WP_072961424.1">
    <property type="nucleotide sequence ID" value="NZ_FQUT01000012.1"/>
</dbReference>
<reference evidence="2" key="1">
    <citation type="submission" date="2016-11" db="EMBL/GenBank/DDBJ databases">
        <authorList>
            <person name="Varghese N."/>
            <person name="Submissions S."/>
        </authorList>
    </citation>
    <scope>NUCLEOTIDE SEQUENCE [LARGE SCALE GENOMIC DNA]</scope>
    <source>
        <strain evidence="2">DSM 27619</strain>
    </source>
</reference>
<keyword evidence="2" id="KW-1185">Reference proteome</keyword>
<evidence type="ECO:0000313" key="1">
    <source>
        <dbReference type="EMBL" id="SHG24622.1"/>
    </source>
</evidence>
<protein>
    <submittedName>
        <fullName evidence="1">Uncharacterized protein</fullName>
    </submittedName>
</protein>